<reference evidence="3" key="2">
    <citation type="submission" date="2021-04" db="EMBL/GenBank/DDBJ databases">
        <authorList>
            <person name="Gilroy R."/>
        </authorList>
    </citation>
    <scope>NUCLEOTIDE SEQUENCE</scope>
    <source>
        <strain evidence="3">ChiHjej13B12-4958</strain>
    </source>
</reference>
<organism evidence="3 4">
    <name type="scientific">Candidatus Corynebacterium faecigallinarum</name>
    <dbReference type="NCBI Taxonomy" id="2838528"/>
    <lineage>
        <taxon>Bacteria</taxon>
        <taxon>Bacillati</taxon>
        <taxon>Actinomycetota</taxon>
        <taxon>Actinomycetes</taxon>
        <taxon>Mycobacteriales</taxon>
        <taxon>Corynebacteriaceae</taxon>
        <taxon>Corynebacterium</taxon>
    </lineage>
</organism>
<accession>A0A9D2QCQ8</accession>
<dbReference type="EMBL" id="DWVP01000014">
    <property type="protein sequence ID" value="HJC85190.1"/>
    <property type="molecule type" value="Genomic_DNA"/>
</dbReference>
<evidence type="ECO:0000313" key="4">
    <source>
        <dbReference type="Proteomes" id="UP000823858"/>
    </source>
</evidence>
<comment type="caution">
    <text evidence="3">The sequence shown here is derived from an EMBL/GenBank/DDBJ whole genome shotgun (WGS) entry which is preliminary data.</text>
</comment>
<name>A0A9D2QCQ8_9CORY</name>
<dbReference type="InterPro" id="IPR013022">
    <property type="entry name" value="Xyl_isomerase-like_TIM-brl"/>
</dbReference>
<evidence type="ECO:0000256" key="1">
    <source>
        <dbReference type="SAM" id="MobiDB-lite"/>
    </source>
</evidence>
<dbReference type="Pfam" id="PF01261">
    <property type="entry name" value="AP_endonuc_2"/>
    <property type="match status" value="1"/>
</dbReference>
<feature type="domain" description="Xylose isomerase-like TIM barrel" evidence="2">
    <location>
        <begin position="25"/>
        <end position="260"/>
    </location>
</feature>
<reference evidence="3" key="1">
    <citation type="journal article" date="2021" name="PeerJ">
        <title>Extensive microbial diversity within the chicken gut microbiome revealed by metagenomics and culture.</title>
        <authorList>
            <person name="Gilroy R."/>
            <person name="Ravi A."/>
            <person name="Getino M."/>
            <person name="Pursley I."/>
            <person name="Horton D.L."/>
            <person name="Alikhan N.F."/>
            <person name="Baker D."/>
            <person name="Gharbi K."/>
            <person name="Hall N."/>
            <person name="Watson M."/>
            <person name="Adriaenssens E.M."/>
            <person name="Foster-Nyarko E."/>
            <person name="Jarju S."/>
            <person name="Secka A."/>
            <person name="Antonio M."/>
            <person name="Oren A."/>
            <person name="Chaudhuri R.R."/>
            <person name="La Ragione R."/>
            <person name="Hildebrand F."/>
            <person name="Pallen M.J."/>
        </authorList>
    </citation>
    <scope>NUCLEOTIDE SEQUENCE</scope>
    <source>
        <strain evidence="3">ChiHjej13B12-4958</strain>
    </source>
</reference>
<dbReference type="Proteomes" id="UP000823858">
    <property type="component" value="Unassembled WGS sequence"/>
</dbReference>
<dbReference type="SUPFAM" id="SSF51658">
    <property type="entry name" value="Xylose isomerase-like"/>
    <property type="match status" value="1"/>
</dbReference>
<dbReference type="Gene3D" id="3.20.20.150">
    <property type="entry name" value="Divalent-metal-dependent TIM barrel enzymes"/>
    <property type="match status" value="1"/>
</dbReference>
<proteinExistence type="predicted"/>
<evidence type="ECO:0000313" key="3">
    <source>
        <dbReference type="EMBL" id="HJC85190.1"/>
    </source>
</evidence>
<dbReference type="AlphaFoldDB" id="A0A9D2QCQ8"/>
<protein>
    <submittedName>
        <fullName evidence="3">TIM barrel protein</fullName>
    </submittedName>
</protein>
<evidence type="ECO:0000259" key="2">
    <source>
        <dbReference type="Pfam" id="PF01261"/>
    </source>
</evidence>
<feature type="region of interest" description="Disordered" evidence="1">
    <location>
        <begin position="209"/>
        <end position="242"/>
    </location>
</feature>
<feature type="compositionally biased region" description="Low complexity" evidence="1">
    <location>
        <begin position="209"/>
        <end position="219"/>
    </location>
</feature>
<gene>
    <name evidence="3" type="ORF">H9751_06560</name>
</gene>
<sequence>MSSSNAPYLTAVNCSVGLPLGQIDLDRATALGVDRIELWWPWATPEPGAAAVDELVAELRRRELTLVALNFWGGDTAAGERGVLHQEPLTPTHLDAHARLAELTGADRFNLLVGRGGRDLTSAQRDHTAAVAESVTSRGQGTVLIEPSRSPGVGPADYPVQVIDDATALTDTIGGTGLLADFWHLVETVGHDGIGEWIEELGAAASGTAASGTAASGTAQTGNLPTHVQIADDPGRGAPGTGELPLADWVAALHSAGYVGDVAGEWVW</sequence>
<dbReference type="InterPro" id="IPR036237">
    <property type="entry name" value="Xyl_isomerase-like_sf"/>
</dbReference>